<sequence>MALRCAFGSVAFNQDEADSGWGHRQSQDGLQLEALLSGADFAGLTQHAQRHRWPDERTSLEAQEANRDSVVVFDLRGAYPRPAYTGE</sequence>
<accession>A0AAD1HN14</accession>
<evidence type="ECO:0000313" key="1">
    <source>
        <dbReference type="EMBL" id="BBX08066.1"/>
    </source>
</evidence>
<dbReference type="Proteomes" id="UP000467327">
    <property type="component" value="Chromosome"/>
</dbReference>
<gene>
    <name evidence="1" type="ORF">MAIC_28690</name>
</gene>
<dbReference type="AlphaFoldDB" id="A0AAD1HN14"/>
<reference evidence="1 2" key="1">
    <citation type="journal article" date="2019" name="Emerg. Microbes Infect.">
        <title>Comprehensive subspecies identification of 175 nontuberculous mycobacteria species based on 7547 genomic profiles.</title>
        <authorList>
            <person name="Matsumoto Y."/>
            <person name="Kinjo T."/>
            <person name="Motooka D."/>
            <person name="Nabeya D."/>
            <person name="Jung N."/>
            <person name="Uechi K."/>
            <person name="Horii T."/>
            <person name="Iida T."/>
            <person name="Fujita J."/>
            <person name="Nakamura S."/>
        </authorList>
    </citation>
    <scope>NUCLEOTIDE SEQUENCE [LARGE SCALE GENOMIC DNA]</scope>
    <source>
        <strain evidence="1 2">JCM 6376</strain>
    </source>
</reference>
<dbReference type="EMBL" id="AP022561">
    <property type="protein sequence ID" value="BBX08066.1"/>
    <property type="molecule type" value="Genomic_DNA"/>
</dbReference>
<proteinExistence type="predicted"/>
<protein>
    <submittedName>
        <fullName evidence="1">Uncharacterized protein</fullName>
    </submittedName>
</protein>
<evidence type="ECO:0000313" key="2">
    <source>
        <dbReference type="Proteomes" id="UP000467327"/>
    </source>
</evidence>
<organism evidence="1 2">
    <name type="scientific">Mycolicibacterium aichiense</name>
    <dbReference type="NCBI Taxonomy" id="1799"/>
    <lineage>
        <taxon>Bacteria</taxon>
        <taxon>Bacillati</taxon>
        <taxon>Actinomycetota</taxon>
        <taxon>Actinomycetes</taxon>
        <taxon>Mycobacteriales</taxon>
        <taxon>Mycobacteriaceae</taxon>
        <taxon>Mycolicibacterium</taxon>
    </lineage>
</organism>
<dbReference type="KEGG" id="maic:MAIC_28690"/>
<keyword evidence="2" id="KW-1185">Reference proteome</keyword>
<name>A0AAD1HN14_9MYCO</name>